<comment type="function">
    <text evidence="9">Microtubule inner protein (MIP) part of the dynein-decorated doublet microtubules (DMTs) in cilia axoneme, which is required for motile cilia beating.</text>
</comment>
<dbReference type="InterPro" id="IPR006602">
    <property type="entry name" value="DM10_dom"/>
</dbReference>
<dbReference type="PROSITE" id="PS00018">
    <property type="entry name" value="EF_HAND_1"/>
    <property type="match status" value="1"/>
</dbReference>
<feature type="domain" description="DM10" evidence="13">
    <location>
        <begin position="115"/>
        <end position="227"/>
    </location>
</feature>
<evidence type="ECO:0000256" key="2">
    <source>
        <dbReference type="ARBA" id="ARBA00022490"/>
    </source>
</evidence>
<feature type="domain" description="DM10" evidence="13">
    <location>
        <begin position="479"/>
        <end position="596"/>
    </location>
</feature>
<evidence type="ECO:0000256" key="3">
    <source>
        <dbReference type="ARBA" id="ARBA00022737"/>
    </source>
</evidence>
<evidence type="ECO:0000256" key="8">
    <source>
        <dbReference type="ARBA" id="ARBA00023273"/>
    </source>
</evidence>
<keyword evidence="4" id="KW-0106">Calcium</keyword>
<organism evidence="14 15">
    <name type="scientific">Novymonas esmeraldas</name>
    <dbReference type="NCBI Taxonomy" id="1808958"/>
    <lineage>
        <taxon>Eukaryota</taxon>
        <taxon>Discoba</taxon>
        <taxon>Euglenozoa</taxon>
        <taxon>Kinetoplastea</taxon>
        <taxon>Metakinetoplastina</taxon>
        <taxon>Trypanosomatida</taxon>
        <taxon>Trypanosomatidae</taxon>
        <taxon>Novymonas</taxon>
    </lineage>
</organism>
<feature type="compositionally biased region" description="Low complexity" evidence="11">
    <location>
        <begin position="446"/>
        <end position="463"/>
    </location>
</feature>
<evidence type="ECO:0000256" key="4">
    <source>
        <dbReference type="ARBA" id="ARBA00022837"/>
    </source>
</evidence>
<dbReference type="AlphaFoldDB" id="A0AAW0EZM9"/>
<feature type="domain" description="DM10" evidence="13">
    <location>
        <begin position="279"/>
        <end position="404"/>
    </location>
</feature>
<keyword evidence="3" id="KW-0677">Repeat</keyword>
<evidence type="ECO:0000256" key="1">
    <source>
        <dbReference type="ARBA" id="ARBA00004611"/>
    </source>
</evidence>
<evidence type="ECO:0000256" key="5">
    <source>
        <dbReference type="ARBA" id="ARBA00022846"/>
    </source>
</evidence>
<name>A0AAW0EZM9_9TRYP</name>
<dbReference type="Gene3D" id="2.30.29.170">
    <property type="match status" value="3"/>
</dbReference>
<evidence type="ECO:0000256" key="6">
    <source>
        <dbReference type="ARBA" id="ARBA00023069"/>
    </source>
</evidence>
<dbReference type="PANTHER" id="PTHR12086">
    <property type="entry name" value="EF-HAND DOMAIN C-TERMINAL CONTAINING PROTEIN"/>
    <property type="match status" value="1"/>
</dbReference>
<proteinExistence type="predicted"/>
<keyword evidence="6" id="KW-0969">Cilium</keyword>
<dbReference type="PROSITE" id="PS51336">
    <property type="entry name" value="DM10"/>
    <property type="match status" value="3"/>
</dbReference>
<evidence type="ECO:0000313" key="14">
    <source>
        <dbReference type="EMBL" id="KAK7198462.1"/>
    </source>
</evidence>
<protein>
    <recommendedName>
        <fullName evidence="10">EF-hand domain-containing family member C2</fullName>
    </recommendedName>
</protein>
<evidence type="ECO:0000256" key="11">
    <source>
        <dbReference type="SAM" id="MobiDB-lite"/>
    </source>
</evidence>
<dbReference type="Proteomes" id="UP001430356">
    <property type="component" value="Unassembled WGS sequence"/>
</dbReference>
<dbReference type="PROSITE" id="PS50222">
    <property type="entry name" value="EF_HAND_2"/>
    <property type="match status" value="1"/>
</dbReference>
<evidence type="ECO:0000256" key="7">
    <source>
        <dbReference type="ARBA" id="ARBA00023212"/>
    </source>
</evidence>
<keyword evidence="8" id="KW-0966">Cell projection</keyword>
<keyword evidence="5" id="KW-0282">Flagellum</keyword>
<evidence type="ECO:0000259" key="12">
    <source>
        <dbReference type="PROSITE" id="PS50222"/>
    </source>
</evidence>
<gene>
    <name evidence="14" type="ORF">NESM_000806500</name>
</gene>
<dbReference type="InterPro" id="IPR018247">
    <property type="entry name" value="EF_Hand_1_Ca_BS"/>
</dbReference>
<evidence type="ECO:0000256" key="9">
    <source>
        <dbReference type="ARBA" id="ARBA00035003"/>
    </source>
</evidence>
<dbReference type="EMBL" id="JAECZO010000152">
    <property type="protein sequence ID" value="KAK7198462.1"/>
    <property type="molecule type" value="Genomic_DNA"/>
</dbReference>
<evidence type="ECO:0000313" key="15">
    <source>
        <dbReference type="Proteomes" id="UP001430356"/>
    </source>
</evidence>
<evidence type="ECO:0000256" key="10">
    <source>
        <dbReference type="ARBA" id="ARBA00039880"/>
    </source>
</evidence>
<keyword evidence="2" id="KW-0963">Cytoplasm</keyword>
<dbReference type="InterPro" id="IPR002048">
    <property type="entry name" value="EF_hand_dom"/>
</dbReference>
<dbReference type="SMART" id="SM00676">
    <property type="entry name" value="DM10"/>
    <property type="match status" value="3"/>
</dbReference>
<dbReference type="PANTHER" id="PTHR12086:SF11">
    <property type="entry name" value="EF-HAND DOMAIN-CONTAINING FAMILY MEMBER C2"/>
    <property type="match status" value="1"/>
</dbReference>
<feature type="region of interest" description="Disordered" evidence="11">
    <location>
        <begin position="433"/>
        <end position="463"/>
    </location>
</feature>
<comment type="caution">
    <text evidence="14">The sequence shown here is derived from an EMBL/GenBank/DDBJ whole genome shotgun (WGS) entry which is preliminary data.</text>
</comment>
<keyword evidence="15" id="KW-1185">Reference proteome</keyword>
<evidence type="ECO:0000259" key="13">
    <source>
        <dbReference type="PROSITE" id="PS51336"/>
    </source>
</evidence>
<dbReference type="InterPro" id="IPR040193">
    <property type="entry name" value="EFHC1/EFHC2/EFHB"/>
</dbReference>
<reference evidence="14 15" key="1">
    <citation type="journal article" date="2021" name="MBio">
        <title>A New Model Trypanosomatid, Novymonas esmeraldas: Genomic Perception of Its 'Candidatus Pandoraea novymonadis' Endosymbiont.</title>
        <authorList>
            <person name="Zakharova A."/>
            <person name="Saura A."/>
            <person name="Butenko A."/>
            <person name="Podesvova L."/>
            <person name="Warmusova S."/>
            <person name="Kostygov A.Y."/>
            <person name="Nenarokova A."/>
            <person name="Lukes J."/>
            <person name="Opperdoes F.R."/>
            <person name="Yurchenko V."/>
        </authorList>
    </citation>
    <scope>NUCLEOTIDE SEQUENCE [LARGE SCALE GENOMIC DNA]</scope>
    <source>
        <strain evidence="14 15">E262AT.01</strain>
    </source>
</reference>
<dbReference type="Pfam" id="PF06565">
    <property type="entry name" value="DM10_dom"/>
    <property type="match status" value="3"/>
</dbReference>
<keyword evidence="7" id="KW-0206">Cytoskeleton</keyword>
<sequence>MSTDPQLRLSMANQNNVPKEYVRAVDPQLLPPRVGHNWNDQAFRAKQGKPQQLEEEFRGRRVFPATQGSTFPAPAPDMCRTAQQLVDALMSSSLNRNAATRKARAAEELRHVTLDDKVMRFYAFFNEPAPEAGAASFWHRKVVISFFPVDDTIMIEEPRIANSGLDGGVFLKRQRVVADPRQQEQFPGEEHVSLNFFNVGDSVRLNATDFFLYDCDAFTRDFLTALGVEVGAPVECPDDLFMSEYGRYQERLKSGKFGLLSQDFSADEVERSVRFIRDGGKMLRFYAILDERGVVPGGMVRRLEVMVFVEDNSIAILQRPSSSESCRGLYLSRCWLPKCGSVAKVNELTFAHRVNGQREPDMGSPDAYYRDVDLNVGMTLNIFGRAALLYDCDDYTREFFAERYGVSLHPPVDVSSYLNGDARRTVLGTEAPAKSLAGSSGRGVRGAQSSAADGGDGDASAAAASSDRTAAAALVLETPTDTLRFRAVLAHPANHDDEQRRFTVTYYTDTQEFMMYESAFPKAGIHGGCTWKRRKVMKIPPRPGPRNAPKPPVVPGEVPYYTLADLGEGRELTINGLPLRLYRMDAHTATFYARSAGTLAEDTADGPALVTDATGAMVTVDHLVSELRGYLHSRYGTGVASFLSLDRDRDGVVSVPEFFTAMKAFQITEDKGAAAAIFAHIAPARDTAYFTSVDLMKWMDSVNEEHRATSVRISTMPSGGREAELREIQRRALRSKVLRELKARLDARCWKGADMFRLASTMPRAYRGRRADLYSLTNPDRDTVITPVQLRRCIEEILTGTPTAAELACLLEFFFPDLPAEAYHQTRDSGTTYAVDLNEFQKRYYVMTKETMLPDDDAVATTATTT</sequence>
<dbReference type="FunFam" id="2.30.29.170:FF:000004">
    <property type="entry name" value="EF-hand domain containing 2"/>
    <property type="match status" value="1"/>
</dbReference>
<dbReference type="GO" id="GO:0005509">
    <property type="term" value="F:calcium ion binding"/>
    <property type="evidence" value="ECO:0007669"/>
    <property type="project" value="InterPro"/>
</dbReference>
<feature type="domain" description="EF-hand" evidence="12">
    <location>
        <begin position="642"/>
        <end position="668"/>
    </location>
</feature>
<dbReference type="SUPFAM" id="SSF47473">
    <property type="entry name" value="EF-hand"/>
    <property type="match status" value="1"/>
</dbReference>
<dbReference type="InterPro" id="IPR011992">
    <property type="entry name" value="EF-hand-dom_pair"/>
</dbReference>
<comment type="subcellular location">
    <subcellularLocation>
        <location evidence="1">Cytoplasm</location>
        <location evidence="1">Cytoskeleton</location>
        <location evidence="1">Flagellum axoneme</location>
    </subcellularLocation>
</comment>
<accession>A0AAW0EZM9</accession>